<dbReference type="RefSeq" id="WP_089771749.1">
    <property type="nucleotide sequence ID" value="NZ_FNTX01000001.1"/>
</dbReference>
<accession>A0A1H5DPT4</accession>
<organism evidence="1 2">
    <name type="scientific">Ruania alba</name>
    <dbReference type="NCBI Taxonomy" id="648782"/>
    <lineage>
        <taxon>Bacteria</taxon>
        <taxon>Bacillati</taxon>
        <taxon>Actinomycetota</taxon>
        <taxon>Actinomycetes</taxon>
        <taxon>Micrococcales</taxon>
        <taxon>Ruaniaceae</taxon>
        <taxon>Ruania</taxon>
    </lineage>
</organism>
<dbReference type="AlphaFoldDB" id="A0A1H5DPT4"/>
<dbReference type="EMBL" id="FNTX01000001">
    <property type="protein sequence ID" value="SED80871.1"/>
    <property type="molecule type" value="Genomic_DNA"/>
</dbReference>
<dbReference type="OrthoDB" id="5179393at2"/>
<evidence type="ECO:0000313" key="2">
    <source>
        <dbReference type="Proteomes" id="UP000199220"/>
    </source>
</evidence>
<keyword evidence="2" id="KW-1185">Reference proteome</keyword>
<dbReference type="Pfam" id="PF18844">
    <property type="entry name" value="baeRF_family2"/>
    <property type="match status" value="1"/>
</dbReference>
<evidence type="ECO:0008006" key="3">
    <source>
        <dbReference type="Google" id="ProtNLM"/>
    </source>
</evidence>
<proteinExistence type="predicted"/>
<gene>
    <name evidence="1" type="ORF">SAMN04488554_0753</name>
</gene>
<protein>
    <recommendedName>
        <fullName evidence="3">Peptide chain release factor 1 (ERF1)</fullName>
    </recommendedName>
</protein>
<reference evidence="2" key="1">
    <citation type="submission" date="2016-10" db="EMBL/GenBank/DDBJ databases">
        <authorList>
            <person name="Varghese N."/>
            <person name="Submissions S."/>
        </authorList>
    </citation>
    <scope>NUCLEOTIDE SEQUENCE [LARGE SCALE GENOMIC DNA]</scope>
    <source>
        <strain evidence="2">DSM 21368</strain>
    </source>
</reference>
<dbReference type="STRING" id="648782.SAMN04488554_0753"/>
<dbReference type="Proteomes" id="UP000199220">
    <property type="component" value="Unassembled WGS sequence"/>
</dbReference>
<name>A0A1H5DPT4_9MICO</name>
<sequence length="400" mass="42225">MQLPALTWPTGAPVLTVILDATRSEGAHNDVILDRWADLRRSCDLQGVDEVPSTDAEAVTDALERPTWAAGPHGRVLVAASGRILLDRVLPEPPAVGRAVVADRPHAFALARVADAAVQYLLIESDRAGARLSLREASAAAADHMIEVQEVDGGHEDLTKVRPGGMLARDRVDNRAEDSWERNAEAVAAEVDRIVADRRPDLVLLTGDVRSCPLVTAALDAHAREVLVEVPGGSRSEGVNARAFAAAVDDAVADFRARRREVVVARFRQEVGRDGEAVLGIADALDVLRRGQVAELVLDAGTVGPPSRLSERTLWIGADALTLGTTPDELADLGVSDASEVRADLAIGRAVLDQAAGITITDLQDVPDGLGAVLRWSDAATPAETAFSQSGDTARARGAV</sequence>
<evidence type="ECO:0000313" key="1">
    <source>
        <dbReference type="EMBL" id="SED80871.1"/>
    </source>
</evidence>
<dbReference type="InterPro" id="IPR040701">
    <property type="entry name" value="Bact_RF_family2"/>
</dbReference>